<keyword evidence="1" id="KW-0732">Signal</keyword>
<dbReference type="Proteomes" id="UP000005522">
    <property type="component" value="Chromosome"/>
</dbReference>
<evidence type="ECO:0000256" key="1">
    <source>
        <dbReference type="SAM" id="SignalP"/>
    </source>
</evidence>
<evidence type="ECO:0000313" key="4">
    <source>
        <dbReference type="Proteomes" id="UP000005522"/>
    </source>
</evidence>
<protein>
    <recommendedName>
        <fullName evidence="2">DUF2147 domain-containing protein</fullName>
    </recommendedName>
</protein>
<dbReference type="PANTHER" id="PTHR36919:SF2">
    <property type="entry name" value="BLL6627 PROTEIN"/>
    <property type="match status" value="1"/>
</dbReference>
<sequence>MCYRLALAILVVLGAALRSQPVWARDESICGVWATSHGEAYIRIYRVDGLFDGISLPSAEASVAAARAHHQPVILSGFAASPDHPGLYRYGRIFDPRNGQHFQGRLTLESEDRLKVYGYLGFSWLGGSTHWRRVATRSCSLSADAATAGKEHVP</sequence>
<evidence type="ECO:0000259" key="2">
    <source>
        <dbReference type="Pfam" id="PF09917"/>
    </source>
</evidence>
<dbReference type="KEGG" id="acz:Acaty_c2431"/>
<proteinExistence type="predicted"/>
<dbReference type="HOGENOM" id="CLU_1700417_0_0_6"/>
<dbReference type="InterPro" id="IPR019223">
    <property type="entry name" value="DUF2147"/>
</dbReference>
<feature type="domain" description="DUF2147" evidence="2">
    <location>
        <begin position="31"/>
        <end position="133"/>
    </location>
</feature>
<gene>
    <name evidence="3" type="ORF">Acaty_c2431</name>
</gene>
<organism evidence="3 4">
    <name type="scientific">Acidithiobacillus caldus (strain ATCC 51756 / DSM 8584 / KU)</name>
    <dbReference type="NCBI Taxonomy" id="637389"/>
    <lineage>
        <taxon>Bacteria</taxon>
        <taxon>Pseudomonadati</taxon>
        <taxon>Pseudomonadota</taxon>
        <taxon>Acidithiobacillia</taxon>
        <taxon>Acidithiobacillales</taxon>
        <taxon>Acidithiobacillaceae</taxon>
        <taxon>Acidithiobacillus</taxon>
    </lineage>
</organism>
<reference evidence="3 4" key="1">
    <citation type="journal article" date="2009" name="J. Bacteriol.">
        <title>Draft genome sequence of the extremely acidophilic bacterium Acidithiobacillus caldus ATCC 51756 reveals metabolic versatility in the genus Acidithiobacillus.</title>
        <authorList>
            <person name="Valdes J."/>
            <person name="Quatrini R."/>
            <person name="Hallberg K."/>
            <person name="Dopson M."/>
            <person name="Valenzuela P.D."/>
            <person name="Holmes D.S."/>
        </authorList>
    </citation>
    <scope>NUCLEOTIDE SEQUENCE [LARGE SCALE GENOMIC DNA]</scope>
    <source>
        <strain evidence="4">ATCC 51756 / DSM 8584 / KU</strain>
    </source>
</reference>
<accession>A0A059ZXP7</accession>
<dbReference type="eggNOG" id="COG4731">
    <property type="taxonomic scope" value="Bacteria"/>
</dbReference>
<dbReference type="Pfam" id="PF09917">
    <property type="entry name" value="DUF2147"/>
    <property type="match status" value="1"/>
</dbReference>
<dbReference type="PANTHER" id="PTHR36919">
    <property type="entry name" value="BLR1215 PROTEIN"/>
    <property type="match status" value="1"/>
</dbReference>
<dbReference type="EMBL" id="CP005986">
    <property type="protein sequence ID" value="AIA56275.1"/>
    <property type="molecule type" value="Genomic_DNA"/>
</dbReference>
<dbReference type="AlphaFoldDB" id="A0A059ZXP7"/>
<dbReference type="RefSeq" id="WP_004869014.1">
    <property type="nucleotide sequence ID" value="NZ_CP005986.1"/>
</dbReference>
<feature type="signal peptide" evidence="1">
    <location>
        <begin position="1"/>
        <end position="24"/>
    </location>
</feature>
<dbReference type="Gene3D" id="2.40.128.520">
    <property type="match status" value="1"/>
</dbReference>
<evidence type="ECO:0000313" key="3">
    <source>
        <dbReference type="EMBL" id="AIA56275.1"/>
    </source>
</evidence>
<name>A0A059ZXP7_ACICK</name>
<feature type="chain" id="PRO_5001582003" description="DUF2147 domain-containing protein" evidence="1">
    <location>
        <begin position="25"/>
        <end position="154"/>
    </location>
</feature>
<dbReference type="GeneID" id="92932497"/>